<dbReference type="OrthoDB" id="1862401at2759"/>
<dbReference type="Proteomes" id="UP000029964">
    <property type="component" value="Unassembled WGS sequence"/>
</dbReference>
<evidence type="ECO:0000313" key="2">
    <source>
        <dbReference type="EMBL" id="KFH40562.1"/>
    </source>
</evidence>
<protein>
    <submittedName>
        <fullName evidence="2">Uncharacterized protein</fullName>
    </submittedName>
</protein>
<dbReference type="GO" id="GO:0016747">
    <property type="term" value="F:acyltransferase activity, transferring groups other than amino-acyl groups"/>
    <property type="evidence" value="ECO:0007669"/>
    <property type="project" value="TreeGrafter"/>
</dbReference>
<dbReference type="HOGENOM" id="CLU_563912_0_0_1"/>
<dbReference type="Pfam" id="PF02458">
    <property type="entry name" value="Transferase"/>
    <property type="match status" value="1"/>
</dbReference>
<name>A0A086STY0_HAPC1</name>
<evidence type="ECO:0000256" key="1">
    <source>
        <dbReference type="ARBA" id="ARBA00022679"/>
    </source>
</evidence>
<accession>A0A086STY0</accession>
<dbReference type="GO" id="GO:0044550">
    <property type="term" value="P:secondary metabolite biosynthetic process"/>
    <property type="evidence" value="ECO:0007669"/>
    <property type="project" value="TreeGrafter"/>
</dbReference>
<dbReference type="STRING" id="857340.A0A086STY0"/>
<evidence type="ECO:0000313" key="3">
    <source>
        <dbReference type="Proteomes" id="UP000029964"/>
    </source>
</evidence>
<comment type="caution">
    <text evidence="2">The sequence shown here is derived from an EMBL/GenBank/DDBJ whole genome shotgun (WGS) entry which is preliminary data.</text>
</comment>
<dbReference type="EMBL" id="JPKY01000189">
    <property type="protein sequence ID" value="KFH40562.1"/>
    <property type="molecule type" value="Genomic_DNA"/>
</dbReference>
<keyword evidence="1" id="KW-0808">Transferase</keyword>
<dbReference type="InterPro" id="IPR050317">
    <property type="entry name" value="Plant_Fungal_Acyltransferase"/>
</dbReference>
<gene>
    <name evidence="2" type="ORF">ACRE_087540</name>
</gene>
<keyword evidence="3" id="KW-1185">Reference proteome</keyword>
<proteinExistence type="predicted"/>
<dbReference type="AlphaFoldDB" id="A0A086STY0"/>
<dbReference type="PANTHER" id="PTHR31642">
    <property type="entry name" value="TRICHOTHECENE 3-O-ACETYLTRANSFERASE"/>
    <property type="match status" value="1"/>
</dbReference>
<sequence>MDEYMKPTASKPERIALSAFDNHGSYTNIPYAFFYENADGSSDFMPTSLLKESLARALQDFPVLTGVVRMPARGKIHIEIDPGHVNTPQFQESFNETITFQALKDTGFAWSAWPENLVTVASGFATPDPKTGEIVLLYVHVVRLKQNTGVALFTNIPHYAVDGYGYFAFLNHWASIMRAMKHDDGRLPEGDFCHDRSCIYKYLPEEKTSIDPLSQSIYTTANFFCDTLAYLSPTVLGRLMTKLSKLSTGEGHLFHVTQEKLQSLRNSVRENLPAGTAISANDVLCAMLMRTFCQSQPLPEPKAGWFTAAPEPESHFTIRMPCDVRPRLGMTEKFTGNLILPMFIRQPMDEVSQPTTPETLARSALHVRKTTESVTPSLVSGFHDTFSQQPTCHLRPLSFAASHTKTSLITTSHTRFELYDVDFGYGRPRFASLTPLFAGSYTMAAFLPPPPGVDGVYILLTSNVEAMGNILENKFWKENTRLVW</sequence>
<dbReference type="PANTHER" id="PTHR31642:SF310">
    <property type="entry name" value="FATTY ALCOHOL:CAFFEOYL-COA ACYLTRANSFERASE"/>
    <property type="match status" value="1"/>
</dbReference>
<reference evidence="3" key="1">
    <citation type="journal article" date="2014" name="Genome Announc.">
        <title>Genome sequence and annotation of Acremonium chrysogenum, producer of the beta-lactam antibiotic cephalosporin C.</title>
        <authorList>
            <person name="Terfehr D."/>
            <person name="Dahlmann T.A."/>
            <person name="Specht T."/>
            <person name="Zadra I."/>
            <person name="Kuernsteiner H."/>
            <person name="Kueck U."/>
        </authorList>
    </citation>
    <scope>NUCLEOTIDE SEQUENCE [LARGE SCALE GENOMIC DNA]</scope>
    <source>
        <strain evidence="3">ATCC 11550 / CBS 779.69 / DSM 880 / IAM 14645 / JCM 23072 / IMI 49137</strain>
    </source>
</reference>
<dbReference type="InterPro" id="IPR023213">
    <property type="entry name" value="CAT-like_dom_sf"/>
</dbReference>
<organism evidence="2 3">
    <name type="scientific">Hapsidospora chrysogenum (strain ATCC 11550 / CBS 779.69 / DSM 880 / IAM 14645 / JCM 23072 / IMI 49137)</name>
    <name type="common">Acremonium chrysogenum</name>
    <dbReference type="NCBI Taxonomy" id="857340"/>
    <lineage>
        <taxon>Eukaryota</taxon>
        <taxon>Fungi</taxon>
        <taxon>Dikarya</taxon>
        <taxon>Ascomycota</taxon>
        <taxon>Pezizomycotina</taxon>
        <taxon>Sordariomycetes</taxon>
        <taxon>Hypocreomycetidae</taxon>
        <taxon>Hypocreales</taxon>
        <taxon>Bionectriaceae</taxon>
        <taxon>Hapsidospora</taxon>
    </lineage>
</organism>
<dbReference type="Gene3D" id="3.30.559.10">
    <property type="entry name" value="Chloramphenicol acetyltransferase-like domain"/>
    <property type="match status" value="2"/>
</dbReference>